<dbReference type="InterPro" id="IPR010345">
    <property type="entry name" value="IL-17_fam"/>
</dbReference>
<accession>A0A8C5MQT6</accession>
<name>A0A8C5MQT6_9ANUR</name>
<evidence type="ECO:0000256" key="2">
    <source>
        <dbReference type="ARBA" id="ARBA00007236"/>
    </source>
</evidence>
<dbReference type="GeneTree" id="ENSGT00940000156618"/>
<dbReference type="GO" id="GO:0005615">
    <property type="term" value="C:extracellular space"/>
    <property type="evidence" value="ECO:0007669"/>
    <property type="project" value="UniProtKB-KW"/>
</dbReference>
<dbReference type="Gene3D" id="2.10.90.10">
    <property type="entry name" value="Cystine-knot cytokines"/>
    <property type="match status" value="1"/>
</dbReference>
<keyword evidence="8" id="KW-1185">Reference proteome</keyword>
<feature type="chain" id="PRO_5034042419" evidence="6">
    <location>
        <begin position="30"/>
        <end position="158"/>
    </location>
</feature>
<dbReference type="SUPFAM" id="SSF57501">
    <property type="entry name" value="Cystine-knot cytokines"/>
    <property type="match status" value="1"/>
</dbReference>
<dbReference type="Ensembl" id="ENSLLET00000016334.1">
    <property type="protein sequence ID" value="ENSLLEP00000015732.1"/>
    <property type="gene ID" value="ENSLLEG00000010009.1"/>
</dbReference>
<keyword evidence="5 6" id="KW-0732">Signal</keyword>
<dbReference type="Proteomes" id="UP000694569">
    <property type="component" value="Unplaced"/>
</dbReference>
<dbReference type="GO" id="GO:0005125">
    <property type="term" value="F:cytokine activity"/>
    <property type="evidence" value="ECO:0007669"/>
    <property type="project" value="UniProtKB-KW"/>
</dbReference>
<feature type="signal peptide" evidence="6">
    <location>
        <begin position="1"/>
        <end position="29"/>
    </location>
</feature>
<reference evidence="7" key="2">
    <citation type="submission" date="2025-09" db="UniProtKB">
        <authorList>
            <consortium name="Ensembl"/>
        </authorList>
    </citation>
    <scope>IDENTIFICATION</scope>
</reference>
<dbReference type="GO" id="GO:0006954">
    <property type="term" value="P:inflammatory response"/>
    <property type="evidence" value="ECO:0007669"/>
    <property type="project" value="InterPro"/>
</dbReference>
<evidence type="ECO:0000256" key="4">
    <source>
        <dbReference type="ARBA" id="ARBA00022525"/>
    </source>
</evidence>
<comment type="similarity">
    <text evidence="2">Belongs to the IL-17 family.</text>
</comment>
<protein>
    <submittedName>
        <fullName evidence="7">Uncharacterized protein</fullName>
    </submittedName>
</protein>
<evidence type="ECO:0000256" key="5">
    <source>
        <dbReference type="ARBA" id="ARBA00022729"/>
    </source>
</evidence>
<evidence type="ECO:0000256" key="3">
    <source>
        <dbReference type="ARBA" id="ARBA00022514"/>
    </source>
</evidence>
<keyword evidence="3" id="KW-0202">Cytokine</keyword>
<evidence type="ECO:0000313" key="8">
    <source>
        <dbReference type="Proteomes" id="UP000694569"/>
    </source>
</evidence>
<dbReference type="InterPro" id="IPR029034">
    <property type="entry name" value="Cystine-knot_cytokine"/>
</dbReference>
<evidence type="ECO:0000256" key="6">
    <source>
        <dbReference type="SAM" id="SignalP"/>
    </source>
</evidence>
<keyword evidence="4" id="KW-0964">Secreted</keyword>
<proteinExistence type="inferred from homology"/>
<dbReference type="InterPro" id="IPR020440">
    <property type="entry name" value="IL-17_chr"/>
</dbReference>
<evidence type="ECO:0000313" key="7">
    <source>
        <dbReference type="Ensembl" id="ENSLLEP00000015732.1"/>
    </source>
</evidence>
<organism evidence="7 8">
    <name type="scientific">Leptobrachium leishanense</name>
    <name type="common">Leishan spiny toad</name>
    <dbReference type="NCBI Taxonomy" id="445787"/>
    <lineage>
        <taxon>Eukaryota</taxon>
        <taxon>Metazoa</taxon>
        <taxon>Chordata</taxon>
        <taxon>Craniata</taxon>
        <taxon>Vertebrata</taxon>
        <taxon>Euteleostomi</taxon>
        <taxon>Amphibia</taxon>
        <taxon>Batrachia</taxon>
        <taxon>Anura</taxon>
        <taxon>Pelobatoidea</taxon>
        <taxon>Megophryidae</taxon>
        <taxon>Leptobrachium</taxon>
    </lineage>
</organism>
<sequence>MDHLWRPCMFHVTLLAFILGVSMLGCCHGLDLHHLNRKCHPTKDTRLPSVISVTLNISGQSHHHMGSDVRKRSLSPWDYSYDEEPNRYPHRIAVAKCRHQGCVDTDGNVMNSGNSVEIKQEILVLYREMKDCKPSFRLQKKMITVGCTCVRPIVIHRL</sequence>
<dbReference type="PROSITE" id="PS51257">
    <property type="entry name" value="PROKAR_LIPOPROTEIN"/>
    <property type="match status" value="1"/>
</dbReference>
<evidence type="ECO:0000256" key="1">
    <source>
        <dbReference type="ARBA" id="ARBA00004613"/>
    </source>
</evidence>
<comment type="subcellular location">
    <subcellularLocation>
        <location evidence="1">Secreted</location>
    </subcellularLocation>
</comment>
<dbReference type="Pfam" id="PF06083">
    <property type="entry name" value="IL17"/>
    <property type="match status" value="1"/>
</dbReference>
<dbReference type="AlphaFoldDB" id="A0A8C5MQT6"/>
<dbReference type="PRINTS" id="PR01932">
    <property type="entry name" value="INTRLEUKIN17"/>
</dbReference>
<dbReference type="OrthoDB" id="6093351at2759"/>
<reference evidence="7" key="1">
    <citation type="submission" date="2025-08" db="UniProtKB">
        <authorList>
            <consortium name="Ensembl"/>
        </authorList>
    </citation>
    <scope>IDENTIFICATION</scope>
</reference>